<organism evidence="1 2">
    <name type="scientific">Bacillus velezensis</name>
    <dbReference type="NCBI Taxonomy" id="492670"/>
    <lineage>
        <taxon>Bacteria</taxon>
        <taxon>Bacillati</taxon>
        <taxon>Bacillota</taxon>
        <taxon>Bacilli</taxon>
        <taxon>Bacillales</taxon>
        <taxon>Bacillaceae</taxon>
        <taxon>Bacillus</taxon>
        <taxon>Bacillus amyloliquefaciens group</taxon>
    </lineage>
</organism>
<dbReference type="AlphaFoldDB" id="A0ABC8D7Z8"/>
<dbReference type="EMBL" id="CP030150">
    <property type="protein sequence ID" value="AWX71959.1"/>
    <property type="molecule type" value="Genomic_DNA"/>
</dbReference>
<dbReference type="Proteomes" id="UP000250069">
    <property type="component" value="Chromosome"/>
</dbReference>
<proteinExistence type="predicted"/>
<reference evidence="1 2" key="1">
    <citation type="submission" date="2018-06" db="EMBL/GenBank/DDBJ databases">
        <title>Complete Genome Sequence of Bacillus velezensis DSYZ, a Plant Growth-Promoting Rhizobacterium with Antifungal Activity.</title>
        <authorList>
            <person name="Du B."/>
            <person name="Ding Y."/>
            <person name="Liu K."/>
            <person name="Yao L."/>
            <person name="Wang C."/>
            <person name="Li H."/>
            <person name="Liu H."/>
        </authorList>
    </citation>
    <scope>NUCLEOTIDE SEQUENCE [LARGE SCALE GENOMIC DNA]</scope>
    <source>
        <strain evidence="1 2">DSYZ</strain>
    </source>
</reference>
<evidence type="ECO:0000313" key="1">
    <source>
        <dbReference type="EMBL" id="AWX71959.1"/>
    </source>
</evidence>
<sequence length="120" mass="13553">MILQGYKSLDIDFNKGKTESIPCKKVNYFEAVDLLETIGAVSSGIIARKHSCKNLHLILNNEDKYRNLFKDDVDSISIKDEHGRLIMTIYPPFEDDGEGNNRLYEVNVEGSIISIAIGIY</sequence>
<accession>A0ABC8D7Z8</accession>
<evidence type="ECO:0000313" key="2">
    <source>
        <dbReference type="Proteomes" id="UP000250069"/>
    </source>
</evidence>
<protein>
    <submittedName>
        <fullName evidence="1">Uncharacterized protein</fullName>
    </submittedName>
</protein>
<gene>
    <name evidence="1" type="ORF">BVDSYZ_07975</name>
</gene>
<name>A0ABC8D7Z8_BACVE</name>
<dbReference type="RefSeq" id="WP_041481756.1">
    <property type="nucleotide sequence ID" value="NZ_CP026610.1"/>
</dbReference>